<sequence>MTQASATPGVIDAAMPAPPAAWWMTNFANMSSTANPNADPTALQAAQQVVNPDFNYELLGLNLGDLWADYSWEDI</sequence>
<evidence type="ECO:0000313" key="2">
    <source>
        <dbReference type="Proteomes" id="UP000033710"/>
    </source>
</evidence>
<proteinExistence type="predicted"/>
<accession>A0A0F2LZZ7</accession>
<dbReference type="EMBL" id="AXCR01000010">
    <property type="protein sequence ID" value="KJR83022.1"/>
    <property type="molecule type" value="Genomic_DNA"/>
</dbReference>
<gene>
    <name evidence="1" type="ORF">SPSK_04751</name>
</gene>
<organism evidence="1 2">
    <name type="scientific">Sporothrix schenckii 1099-18</name>
    <dbReference type="NCBI Taxonomy" id="1397361"/>
    <lineage>
        <taxon>Eukaryota</taxon>
        <taxon>Fungi</taxon>
        <taxon>Dikarya</taxon>
        <taxon>Ascomycota</taxon>
        <taxon>Pezizomycotina</taxon>
        <taxon>Sordariomycetes</taxon>
        <taxon>Sordariomycetidae</taxon>
        <taxon>Ophiostomatales</taxon>
        <taxon>Ophiostomataceae</taxon>
        <taxon>Sporothrix</taxon>
    </lineage>
</organism>
<comment type="caution">
    <text evidence="1">The sequence shown here is derived from an EMBL/GenBank/DDBJ whole genome shotgun (WGS) entry which is preliminary data.</text>
</comment>
<dbReference type="RefSeq" id="XP_016585698.1">
    <property type="nucleotide sequence ID" value="XM_016731545.1"/>
</dbReference>
<dbReference type="Proteomes" id="UP000033710">
    <property type="component" value="Unassembled WGS sequence"/>
</dbReference>
<dbReference type="AlphaFoldDB" id="A0A0F2LZZ7"/>
<dbReference type="GeneID" id="27666822"/>
<dbReference type="KEGG" id="ssck:SPSK_04751"/>
<name>A0A0F2LZZ7_SPOSC</name>
<dbReference type="VEuPathDB" id="FungiDB:SPSK_04751"/>
<reference evidence="1 2" key="2">
    <citation type="journal article" date="2015" name="Eukaryot. Cell">
        <title>Asexual propagation of a virulent clone complex in a human and feline outbreak of sporotrichosis.</title>
        <authorList>
            <person name="Teixeira Mde M."/>
            <person name="Rodrigues A.M."/>
            <person name="Tsui C.K."/>
            <person name="de Almeida L.G."/>
            <person name="Van Diepeningen A.D."/>
            <person name="van den Ende B.G."/>
            <person name="Fernandes G.F."/>
            <person name="Kano R."/>
            <person name="Hamelin R.C."/>
            <person name="Lopes-Bezerra L.M."/>
            <person name="Vasconcelos A.T."/>
            <person name="de Hoog S."/>
            <person name="de Camargo Z.P."/>
            <person name="Felipe M.S."/>
        </authorList>
    </citation>
    <scope>NUCLEOTIDE SEQUENCE [LARGE SCALE GENOMIC DNA]</scope>
    <source>
        <strain evidence="1 2">1099-18</strain>
    </source>
</reference>
<reference evidence="1 2" key="1">
    <citation type="journal article" date="2014" name="BMC Genomics">
        <title>Comparative genomics of the major fungal agents of human and animal Sporotrichosis: Sporothrix schenckii and Sporothrix brasiliensis.</title>
        <authorList>
            <person name="Teixeira M.M."/>
            <person name="de Almeida L.G."/>
            <person name="Kubitschek-Barreira P."/>
            <person name="Alves F.L."/>
            <person name="Kioshima E.S."/>
            <person name="Abadio A.K."/>
            <person name="Fernandes L."/>
            <person name="Derengowski L.S."/>
            <person name="Ferreira K.S."/>
            <person name="Souza R.C."/>
            <person name="Ruiz J.C."/>
            <person name="de Andrade N.C."/>
            <person name="Paes H.C."/>
            <person name="Nicola A.M."/>
            <person name="Albuquerque P."/>
            <person name="Gerber A.L."/>
            <person name="Martins V.P."/>
            <person name="Peconick L.D."/>
            <person name="Neto A.V."/>
            <person name="Chaucanez C.B."/>
            <person name="Silva P.A."/>
            <person name="Cunha O.L."/>
            <person name="de Oliveira F.F."/>
            <person name="dos Santos T.C."/>
            <person name="Barros A.L."/>
            <person name="Soares M.A."/>
            <person name="de Oliveira L.M."/>
            <person name="Marini M.M."/>
            <person name="Villalobos-Duno H."/>
            <person name="Cunha M.M."/>
            <person name="de Hoog S."/>
            <person name="da Silveira J.F."/>
            <person name="Henrissat B."/>
            <person name="Nino-Vega G.A."/>
            <person name="Cisalpino P.S."/>
            <person name="Mora-Montes H.M."/>
            <person name="Almeida S.R."/>
            <person name="Stajich J.E."/>
            <person name="Lopes-Bezerra L.M."/>
            <person name="Vasconcelos A.T."/>
            <person name="Felipe M.S."/>
        </authorList>
    </citation>
    <scope>NUCLEOTIDE SEQUENCE [LARGE SCALE GENOMIC DNA]</scope>
    <source>
        <strain evidence="1 2">1099-18</strain>
    </source>
</reference>
<evidence type="ECO:0000313" key="1">
    <source>
        <dbReference type="EMBL" id="KJR83022.1"/>
    </source>
</evidence>
<protein>
    <submittedName>
        <fullName evidence="1">Uncharacterized protein</fullName>
    </submittedName>
</protein>